<dbReference type="InterPro" id="IPR000873">
    <property type="entry name" value="AMP-dep_synth/lig_dom"/>
</dbReference>
<name>A0A3R8QJR9_9CORY</name>
<evidence type="ECO:0000313" key="3">
    <source>
        <dbReference type="Proteomes" id="UP000278422"/>
    </source>
</evidence>
<dbReference type="Proteomes" id="UP000278422">
    <property type="component" value="Unassembled WGS sequence"/>
</dbReference>
<dbReference type="InterPro" id="IPR017523">
    <property type="entry name" value="Rv3268"/>
</dbReference>
<dbReference type="AlphaFoldDB" id="A0A3R8QJR9"/>
<evidence type="ECO:0000313" key="2">
    <source>
        <dbReference type="EMBL" id="RRQ03470.1"/>
    </source>
</evidence>
<proteinExistence type="predicted"/>
<evidence type="ECO:0000259" key="1">
    <source>
        <dbReference type="Pfam" id="PF00501"/>
    </source>
</evidence>
<dbReference type="EMBL" id="PQNQ01000018">
    <property type="protein sequence ID" value="RRQ03470.1"/>
    <property type="molecule type" value="Genomic_DNA"/>
</dbReference>
<dbReference type="Pfam" id="PF00501">
    <property type="entry name" value="AMP-binding"/>
    <property type="match status" value="1"/>
</dbReference>
<comment type="caution">
    <text evidence="2">The sequence shown here is derived from an EMBL/GenBank/DDBJ whole genome shotgun (WGS) entry which is preliminary data.</text>
</comment>
<sequence length="243" mass="24678">MDLMAPLIAQDPGSPRITTYTAAGRMELSAATADNWAAKVANLLAATGVGRGDAVAVLASTGWMPLVVTLGCWRIGATVTDGSGAGAGEHVGVVVTDDLPGIGGDLEDADEILLLSSDPFGRGVAESGGEVPFGVTDMAPELRVQPDAFLGAEATGGVLYRGLSPAGGRVEVTEEHLRREAGAVVAQLGDAPRVVVPGWDDAATMTRRLLPLVVGGSVVVVDDAAAELDAVAETERGRVADLE</sequence>
<gene>
    <name evidence="2" type="ORF">CXF42_07105</name>
</gene>
<protein>
    <submittedName>
        <fullName evidence="2">TIGR03089 family protein</fullName>
    </submittedName>
</protein>
<feature type="domain" description="AMP-dependent synthetase/ligase" evidence="1">
    <location>
        <begin position="24"/>
        <end position="79"/>
    </location>
</feature>
<organism evidence="2 3">
    <name type="scientific">Corynebacterium bovis</name>
    <dbReference type="NCBI Taxonomy" id="36808"/>
    <lineage>
        <taxon>Bacteria</taxon>
        <taxon>Bacillati</taxon>
        <taxon>Actinomycetota</taxon>
        <taxon>Actinomycetes</taxon>
        <taxon>Mycobacteriales</taxon>
        <taxon>Corynebacteriaceae</taxon>
        <taxon>Corynebacterium</taxon>
    </lineage>
</organism>
<dbReference type="SUPFAM" id="SSF56801">
    <property type="entry name" value="Acetyl-CoA synthetase-like"/>
    <property type="match status" value="1"/>
</dbReference>
<dbReference type="Gene3D" id="3.40.50.980">
    <property type="match status" value="1"/>
</dbReference>
<dbReference type="NCBIfam" id="TIGR03089">
    <property type="entry name" value="TIGR03089 family protein"/>
    <property type="match status" value="1"/>
</dbReference>
<keyword evidence="3" id="KW-1185">Reference proteome</keyword>
<reference evidence="2 3" key="1">
    <citation type="submission" date="2018-01" db="EMBL/GenBank/DDBJ databases">
        <title>Twenty Corynebacterium bovis Genomes.</title>
        <authorList>
            <person name="Gulvik C.A."/>
        </authorList>
    </citation>
    <scope>NUCLEOTIDE SEQUENCE [LARGE SCALE GENOMIC DNA]</scope>
    <source>
        <strain evidence="2 3">16-2004</strain>
    </source>
</reference>
<accession>A0A3R8QJR9</accession>
<dbReference type="RefSeq" id="WP_125174570.1">
    <property type="nucleotide sequence ID" value="NZ_PQNL01000033.1"/>
</dbReference>